<reference evidence="5 6" key="1">
    <citation type="submission" date="2020-08" db="EMBL/GenBank/DDBJ databases">
        <title>Genomic Encyclopedia of Type Strains, Phase IV (KMG-IV): sequencing the most valuable type-strain genomes for metagenomic binning, comparative biology and taxonomic classification.</title>
        <authorList>
            <person name="Goeker M."/>
        </authorList>
    </citation>
    <scope>NUCLEOTIDE SEQUENCE [LARGE SCALE GENOMIC DNA]</scope>
    <source>
        <strain evidence="5 6">DSM 26736</strain>
    </source>
</reference>
<keyword evidence="6" id="KW-1185">Reference proteome</keyword>
<dbReference type="Pfam" id="PF13354">
    <property type="entry name" value="Beta-lactamase2"/>
    <property type="match status" value="1"/>
</dbReference>
<dbReference type="InterPro" id="IPR045155">
    <property type="entry name" value="Beta-lactam_cat"/>
</dbReference>
<organism evidence="5 6">
    <name type="scientific">Sphingomonas xinjiangensis</name>
    <dbReference type="NCBI Taxonomy" id="643568"/>
    <lineage>
        <taxon>Bacteria</taxon>
        <taxon>Pseudomonadati</taxon>
        <taxon>Pseudomonadota</taxon>
        <taxon>Alphaproteobacteria</taxon>
        <taxon>Sphingomonadales</taxon>
        <taxon>Sphingomonadaceae</taxon>
        <taxon>Sphingomonas</taxon>
    </lineage>
</organism>
<evidence type="ECO:0000256" key="1">
    <source>
        <dbReference type="ARBA" id="ARBA00001526"/>
    </source>
</evidence>
<keyword evidence="5" id="KW-0378">Hydrolase</keyword>
<comment type="caution">
    <text evidence="5">The sequence shown here is derived from an EMBL/GenBank/DDBJ whole genome shotgun (WGS) entry which is preliminary data.</text>
</comment>
<name>A0A840YSF9_9SPHN</name>
<proteinExistence type="inferred from homology"/>
<comment type="catalytic activity">
    <reaction evidence="1">
        <text>a beta-lactam + H2O = a substituted beta-amino acid</text>
        <dbReference type="Rhea" id="RHEA:20401"/>
        <dbReference type="ChEBI" id="CHEBI:15377"/>
        <dbReference type="ChEBI" id="CHEBI:35627"/>
        <dbReference type="ChEBI" id="CHEBI:140347"/>
        <dbReference type="EC" id="3.5.2.6"/>
    </reaction>
</comment>
<dbReference type="PANTHER" id="PTHR35333">
    <property type="entry name" value="BETA-LACTAMASE"/>
    <property type="match status" value="1"/>
</dbReference>
<dbReference type="GO" id="GO:0008800">
    <property type="term" value="F:beta-lactamase activity"/>
    <property type="evidence" value="ECO:0007669"/>
    <property type="project" value="UniProtKB-EC"/>
</dbReference>
<evidence type="ECO:0000313" key="6">
    <source>
        <dbReference type="Proteomes" id="UP000527143"/>
    </source>
</evidence>
<dbReference type="Proteomes" id="UP000527143">
    <property type="component" value="Unassembled WGS sequence"/>
</dbReference>
<dbReference type="AlphaFoldDB" id="A0A840YSF9"/>
<evidence type="ECO:0000313" key="5">
    <source>
        <dbReference type="EMBL" id="MBB5712629.1"/>
    </source>
</evidence>
<dbReference type="GO" id="GO:0046677">
    <property type="term" value="P:response to antibiotic"/>
    <property type="evidence" value="ECO:0007669"/>
    <property type="project" value="InterPro"/>
</dbReference>
<gene>
    <name evidence="5" type="ORF">FHT02_003889</name>
</gene>
<dbReference type="Gene3D" id="3.40.710.10">
    <property type="entry name" value="DD-peptidase/beta-lactamase superfamily"/>
    <property type="match status" value="1"/>
</dbReference>
<evidence type="ECO:0000256" key="3">
    <source>
        <dbReference type="ARBA" id="ARBA00012865"/>
    </source>
</evidence>
<dbReference type="SUPFAM" id="SSF56601">
    <property type="entry name" value="beta-lactamase/transpeptidase-like"/>
    <property type="match status" value="1"/>
</dbReference>
<evidence type="ECO:0000256" key="2">
    <source>
        <dbReference type="ARBA" id="ARBA00009009"/>
    </source>
</evidence>
<dbReference type="InterPro" id="IPR000871">
    <property type="entry name" value="Beta-lactam_class-A"/>
</dbReference>
<dbReference type="GO" id="GO:0030655">
    <property type="term" value="P:beta-lactam antibiotic catabolic process"/>
    <property type="evidence" value="ECO:0007669"/>
    <property type="project" value="InterPro"/>
</dbReference>
<feature type="domain" description="Beta-lactamase class A catalytic" evidence="4">
    <location>
        <begin position="23"/>
        <end position="210"/>
    </location>
</feature>
<comment type="similarity">
    <text evidence="2">Belongs to the class-A beta-lactamase family.</text>
</comment>
<dbReference type="PANTHER" id="PTHR35333:SF3">
    <property type="entry name" value="BETA-LACTAMASE-TYPE TRANSPEPTIDASE FOLD CONTAINING PROTEIN"/>
    <property type="match status" value="1"/>
</dbReference>
<sequence length="237" mass="25628">MTLRRTDLTVFHQPIRALIGKNGYKTTINELLRCAMTQSDNTCNDFLLRKVGGPSAIRRMLASKGINGVRFGPGERELQARTAGLKWRPEWAGGGGFLRARAAMTYQARNKAMRRYLANPDDGASANGVTLGISLLARGKLLSASSTRSLLTLMRASKTGALRLKSGLRTGWTIAHKTGTGQELGNLATGYNDVALLVAPDGHRYAVAAMIASTREPIPARMRVMGDITRAVVRFTG</sequence>
<evidence type="ECO:0000259" key="4">
    <source>
        <dbReference type="Pfam" id="PF13354"/>
    </source>
</evidence>
<protein>
    <recommendedName>
        <fullName evidence="3">beta-lactamase</fullName>
        <ecNumber evidence="3">3.5.2.6</ecNumber>
    </recommendedName>
</protein>
<dbReference type="EMBL" id="JACIJF010000021">
    <property type="protein sequence ID" value="MBB5712629.1"/>
    <property type="molecule type" value="Genomic_DNA"/>
</dbReference>
<dbReference type="EC" id="3.5.2.6" evidence="3"/>
<accession>A0A840YSF9</accession>
<dbReference type="InterPro" id="IPR012338">
    <property type="entry name" value="Beta-lactam/transpept-like"/>
</dbReference>